<evidence type="ECO:0000313" key="3">
    <source>
        <dbReference type="WBParaSite" id="HPLM_0001492501-mRNA-1"/>
    </source>
</evidence>
<dbReference type="AlphaFoldDB" id="A0A0N4WTK3"/>
<protein>
    <submittedName>
        <fullName evidence="3">TYR_PHOSPHATASE_2 domain-containing protein</fullName>
    </submittedName>
</protein>
<evidence type="ECO:0000313" key="1">
    <source>
        <dbReference type="EMBL" id="VDO54694.1"/>
    </source>
</evidence>
<evidence type="ECO:0000313" key="2">
    <source>
        <dbReference type="Proteomes" id="UP000268014"/>
    </source>
</evidence>
<proteinExistence type="predicted"/>
<sequence>MRRIPLKVVSNVDPKSVFQICETILGTKLRDWGLPVLYHCAERITEPSKALTCATVFWGIVWWAHRHAIKVRFLDAWARFAFS</sequence>
<accession>A0A0N4WTK3</accession>
<reference evidence="1 2" key="2">
    <citation type="submission" date="2018-11" db="EMBL/GenBank/DDBJ databases">
        <authorList>
            <consortium name="Pathogen Informatics"/>
        </authorList>
    </citation>
    <scope>NUCLEOTIDE SEQUENCE [LARGE SCALE GENOMIC DNA]</scope>
    <source>
        <strain evidence="1 2">MHpl1</strain>
    </source>
</reference>
<organism evidence="3">
    <name type="scientific">Haemonchus placei</name>
    <name type="common">Barber's pole worm</name>
    <dbReference type="NCBI Taxonomy" id="6290"/>
    <lineage>
        <taxon>Eukaryota</taxon>
        <taxon>Metazoa</taxon>
        <taxon>Ecdysozoa</taxon>
        <taxon>Nematoda</taxon>
        <taxon>Chromadorea</taxon>
        <taxon>Rhabditida</taxon>
        <taxon>Rhabditina</taxon>
        <taxon>Rhabditomorpha</taxon>
        <taxon>Strongyloidea</taxon>
        <taxon>Trichostrongylidae</taxon>
        <taxon>Haemonchus</taxon>
    </lineage>
</organism>
<gene>
    <name evidence="1" type="ORF">HPLM_LOCUS14917</name>
</gene>
<dbReference type="Proteomes" id="UP000268014">
    <property type="component" value="Unassembled WGS sequence"/>
</dbReference>
<dbReference type="WBParaSite" id="HPLM_0001492501-mRNA-1">
    <property type="protein sequence ID" value="HPLM_0001492501-mRNA-1"/>
    <property type="gene ID" value="HPLM_0001492501"/>
</dbReference>
<name>A0A0N4WTK3_HAEPC</name>
<keyword evidence="2" id="KW-1185">Reference proteome</keyword>
<dbReference type="EMBL" id="UZAF01018757">
    <property type="protein sequence ID" value="VDO54694.1"/>
    <property type="molecule type" value="Genomic_DNA"/>
</dbReference>
<reference evidence="3" key="1">
    <citation type="submission" date="2017-02" db="UniProtKB">
        <authorList>
            <consortium name="WormBaseParasite"/>
        </authorList>
    </citation>
    <scope>IDENTIFICATION</scope>
</reference>